<dbReference type="NCBIfam" id="NF033233">
    <property type="entry name" value="twin_helix"/>
    <property type="match status" value="1"/>
</dbReference>
<dbReference type="PROSITE" id="PS51503">
    <property type="entry name" value="HIG1"/>
    <property type="match status" value="1"/>
</dbReference>
<evidence type="ECO:0000256" key="4">
    <source>
        <dbReference type="SAM" id="Phobius"/>
    </source>
</evidence>
<evidence type="ECO:0000313" key="6">
    <source>
        <dbReference type="EMBL" id="MET4683872.1"/>
    </source>
</evidence>
<keyword evidence="7" id="KW-1185">Reference proteome</keyword>
<protein>
    <submittedName>
        <fullName evidence="6">Membrane protein</fullName>
    </submittedName>
</protein>
<feature type="transmembrane region" description="Helical" evidence="4">
    <location>
        <begin position="45"/>
        <end position="63"/>
    </location>
</feature>
<accession>A0ABV2RBD9</accession>
<reference evidence="6 7" key="1">
    <citation type="submission" date="2024-06" db="EMBL/GenBank/DDBJ databases">
        <title>Sorghum-associated microbial communities from plants grown in Nebraska, USA.</title>
        <authorList>
            <person name="Schachtman D."/>
        </authorList>
    </citation>
    <scope>NUCLEOTIDE SEQUENCE [LARGE SCALE GENOMIC DNA]</scope>
    <source>
        <strain evidence="6 7">2814</strain>
    </source>
</reference>
<keyword evidence="2 4" id="KW-1133">Transmembrane helix</keyword>
<comment type="caution">
    <text evidence="6">The sequence shown here is derived from an EMBL/GenBank/DDBJ whole genome shotgun (WGS) entry which is preliminary data.</text>
</comment>
<dbReference type="RefSeq" id="WP_354088823.1">
    <property type="nucleotide sequence ID" value="NZ_JBEPTF010000002.1"/>
</dbReference>
<proteinExistence type="predicted"/>
<evidence type="ECO:0000256" key="1">
    <source>
        <dbReference type="ARBA" id="ARBA00022692"/>
    </source>
</evidence>
<feature type="domain" description="HIG1" evidence="5">
    <location>
        <begin position="1"/>
        <end position="67"/>
    </location>
</feature>
<dbReference type="Proteomes" id="UP001549313">
    <property type="component" value="Unassembled WGS sequence"/>
</dbReference>
<evidence type="ECO:0000259" key="5">
    <source>
        <dbReference type="PROSITE" id="PS51503"/>
    </source>
</evidence>
<evidence type="ECO:0000256" key="3">
    <source>
        <dbReference type="ARBA" id="ARBA00023136"/>
    </source>
</evidence>
<dbReference type="Pfam" id="PF04588">
    <property type="entry name" value="HIG_1_N"/>
    <property type="match status" value="1"/>
</dbReference>
<organism evidence="6 7">
    <name type="scientific">Brevundimonas faecalis</name>
    <dbReference type="NCBI Taxonomy" id="947378"/>
    <lineage>
        <taxon>Bacteria</taxon>
        <taxon>Pseudomonadati</taxon>
        <taxon>Pseudomonadota</taxon>
        <taxon>Alphaproteobacteria</taxon>
        <taxon>Caulobacterales</taxon>
        <taxon>Caulobacteraceae</taxon>
        <taxon>Brevundimonas</taxon>
    </lineage>
</organism>
<feature type="transmembrane region" description="Helical" evidence="4">
    <location>
        <begin position="6"/>
        <end position="24"/>
    </location>
</feature>
<name>A0ABV2RBD9_9CAUL</name>
<dbReference type="EMBL" id="JBEPTF010000002">
    <property type="protein sequence ID" value="MET4683872.1"/>
    <property type="molecule type" value="Genomic_DNA"/>
</dbReference>
<keyword evidence="3 4" id="KW-0472">Membrane</keyword>
<evidence type="ECO:0000313" key="7">
    <source>
        <dbReference type="Proteomes" id="UP001549313"/>
    </source>
</evidence>
<dbReference type="Gene3D" id="6.10.140.1320">
    <property type="match status" value="1"/>
</dbReference>
<keyword evidence="1 4" id="KW-0812">Transmembrane</keyword>
<sequence length="67" mass="7355">MEIFDILILIAIAAVTVTLGFGVYSLYRGGDFARSNSNKLMRLRIILQAVAVLLLMGGMWWKATHGG</sequence>
<evidence type="ECO:0000256" key="2">
    <source>
        <dbReference type="ARBA" id="ARBA00022989"/>
    </source>
</evidence>
<gene>
    <name evidence="6" type="ORF">ABIE19_001802</name>
</gene>
<dbReference type="InterPro" id="IPR007667">
    <property type="entry name" value="Hypoxia_induced_domain"/>
</dbReference>